<comment type="caution">
    <text evidence="4">The sequence shown here is derived from an EMBL/GenBank/DDBJ whole genome shotgun (WGS) entry which is preliminary data.</text>
</comment>
<evidence type="ECO:0000313" key="5">
    <source>
        <dbReference type="Proteomes" id="UP001107558"/>
    </source>
</evidence>
<dbReference type="Gene3D" id="1.20.80.10">
    <property type="match status" value="1"/>
</dbReference>
<dbReference type="GO" id="GO:0030182">
    <property type="term" value="P:neuron differentiation"/>
    <property type="evidence" value="ECO:0007669"/>
    <property type="project" value="UniProtKB-ARBA"/>
</dbReference>
<dbReference type="PROSITE" id="PS50106">
    <property type="entry name" value="PDZ"/>
    <property type="match status" value="1"/>
</dbReference>
<dbReference type="PANTHER" id="PTHR13429">
    <property type="entry name" value="FERM DOMAIN (PROTEIN4.1-EZRIN-RADIXIN-MOESIN) FAMILY"/>
    <property type="match status" value="1"/>
</dbReference>
<dbReference type="SUPFAM" id="SSF47031">
    <property type="entry name" value="Second domain of FERM"/>
    <property type="match status" value="1"/>
</dbReference>
<evidence type="ECO:0000256" key="1">
    <source>
        <dbReference type="SAM" id="MobiDB-lite"/>
    </source>
</evidence>
<dbReference type="Pfam" id="PF00373">
    <property type="entry name" value="FERM_M"/>
    <property type="match status" value="1"/>
</dbReference>
<dbReference type="GO" id="GO:0098592">
    <property type="term" value="C:cytoplasmic side of apical plasma membrane"/>
    <property type="evidence" value="ECO:0007669"/>
    <property type="project" value="TreeGrafter"/>
</dbReference>
<reference evidence="4" key="1">
    <citation type="submission" date="2021-03" db="EMBL/GenBank/DDBJ databases">
        <title>Chromosome level genome of the anhydrobiotic midge Polypedilum vanderplanki.</title>
        <authorList>
            <person name="Yoshida Y."/>
            <person name="Kikawada T."/>
            <person name="Gusev O."/>
        </authorList>
    </citation>
    <scope>NUCLEOTIDE SEQUENCE</scope>
    <source>
        <strain evidence="4">NIAS01</strain>
        <tissue evidence="4">Whole body or cell culture</tissue>
    </source>
</reference>
<dbReference type="AlphaFoldDB" id="A0A9J6BWL8"/>
<dbReference type="SUPFAM" id="SSF54236">
    <property type="entry name" value="Ubiquitin-like"/>
    <property type="match status" value="1"/>
</dbReference>
<dbReference type="PANTHER" id="PTHR13429:SF12">
    <property type="entry name" value="FERM AND PDZ DOMAIN-CONTAINING PROTEIN 2"/>
    <property type="match status" value="1"/>
</dbReference>
<dbReference type="InterPro" id="IPR014352">
    <property type="entry name" value="FERM/acyl-CoA-bd_prot_sf"/>
</dbReference>
<organism evidence="4 5">
    <name type="scientific">Polypedilum vanderplanki</name>
    <name type="common">Sleeping chironomid midge</name>
    <dbReference type="NCBI Taxonomy" id="319348"/>
    <lineage>
        <taxon>Eukaryota</taxon>
        <taxon>Metazoa</taxon>
        <taxon>Ecdysozoa</taxon>
        <taxon>Arthropoda</taxon>
        <taxon>Hexapoda</taxon>
        <taxon>Insecta</taxon>
        <taxon>Pterygota</taxon>
        <taxon>Neoptera</taxon>
        <taxon>Endopterygota</taxon>
        <taxon>Diptera</taxon>
        <taxon>Nematocera</taxon>
        <taxon>Chironomoidea</taxon>
        <taxon>Chironomidae</taxon>
        <taxon>Chironominae</taxon>
        <taxon>Polypedilum</taxon>
        <taxon>Polypedilum</taxon>
    </lineage>
</organism>
<feature type="domain" description="PDZ" evidence="3">
    <location>
        <begin position="775"/>
        <end position="848"/>
    </location>
</feature>
<feature type="region of interest" description="Disordered" evidence="1">
    <location>
        <begin position="18"/>
        <end position="58"/>
    </location>
</feature>
<dbReference type="OrthoDB" id="123971at2759"/>
<evidence type="ECO:0000259" key="2">
    <source>
        <dbReference type="PROSITE" id="PS50057"/>
    </source>
</evidence>
<dbReference type="Gene3D" id="2.30.42.10">
    <property type="match status" value="1"/>
</dbReference>
<dbReference type="InterPro" id="IPR036034">
    <property type="entry name" value="PDZ_sf"/>
</dbReference>
<dbReference type="EMBL" id="JADBJN010000003">
    <property type="protein sequence ID" value="KAG5673931.1"/>
    <property type="molecule type" value="Genomic_DNA"/>
</dbReference>
<feature type="domain" description="FERM" evidence="2">
    <location>
        <begin position="194"/>
        <end position="522"/>
    </location>
</feature>
<dbReference type="Pfam" id="PF00595">
    <property type="entry name" value="PDZ"/>
    <property type="match status" value="1"/>
</dbReference>
<proteinExistence type="predicted"/>
<name>A0A9J6BWL8_POLVA</name>
<evidence type="ECO:0000259" key="3">
    <source>
        <dbReference type="PROSITE" id="PS50106"/>
    </source>
</evidence>
<dbReference type="CDD" id="cd14473">
    <property type="entry name" value="FERM_B-lobe"/>
    <property type="match status" value="1"/>
</dbReference>
<dbReference type="GO" id="GO:0035332">
    <property type="term" value="P:positive regulation of hippo signaling"/>
    <property type="evidence" value="ECO:0007669"/>
    <property type="project" value="TreeGrafter"/>
</dbReference>
<gene>
    <name evidence="4" type="ORF">PVAND_003932</name>
</gene>
<dbReference type="PROSITE" id="PS50057">
    <property type="entry name" value="FERM_3"/>
    <property type="match status" value="1"/>
</dbReference>
<evidence type="ECO:0000313" key="4">
    <source>
        <dbReference type="EMBL" id="KAG5673931.1"/>
    </source>
</evidence>
<sequence>MDLFKKVTQGITFPTLTESEEKEIKNDICNTESSKDDIRSDTDSGRSSDYRDDNPLMNKPLSAELEANKYFSLPRPKYSPKPENVAIPTVKMRTTADENRAARGGRRFTVDVSSNDVATALADIGIKRSVVSRSHTHLNAISESEMKISTLPNMKIKKELPKKKKELTGPEFIIHSQTHAKLIDITDSKCLNKGIVKVLLLNGKVYDIICDSISTTALKIFNAIIRSEQIHENYILGLCALIGGDFVFLPMDLKIYKVAPQMWIQTSNKKTQSEAVSFTLYLRVKFFLPTLRMLSLESRHTLYLQLRKSVLENHIICTDDDLITLGGLALQAEVGDFQEEMKYIEYFTISHYLPDGVYQQQKELARYLRNSHYSKRGLHPTEAEHNFIRYLQRMKEYGIHYMSAIWTRDDKIELNVYIGIGLNGITIFERYNNNDFMTNAKRNRDARKCNKRLLYEQFDWLEIENLCFSKQIFCIVVRKLNINGSSKSNKDRIKFKLKMDSRKSFFAFGIASEHHKFYIKLKNSFMSIKSIADEMNISLSNADTNPELNIKIDKVTKSSGPRVRNLKKSVLNDTRLMRLKDRFLRRSKSTVCDLKRNIEENANENNLNREVERPQYPSMIDLSVRSPTTRNKVKMGTRVFSSSSQLNKSFESLSENYQEMLHVDSWGALNLKHSLDEEEAKSDENNEAVVLHSSIKSINHGNNNNNVFVMPNENTLLSSSLVEKFENISCTDASDRILSQVKIVKCPVFSEHLNYKSQSLRDLAFSSNVDSYITGYSMGISIVQGQSDNYVYVKEIIKNGPGDKAGIRIGDQILSVDGVSLLNLPYKKSLEILQHTGNEVNLIVSQIYNRKAMRVVNDEHSLNINNNNNNNLNNDNNNSIYKDTIYENDELSTTNLTMTPSKSLPNLKNIEDYQLPKIVAIIPKGSINIDIPNLVAKPPRALGQSRKYTGPLKYPATPIKKDKDVKLTISPTIHKTHLSLASKTDSLII</sequence>
<evidence type="ECO:0008006" key="6">
    <source>
        <dbReference type="Google" id="ProtNLM"/>
    </source>
</evidence>
<dbReference type="GO" id="GO:0009887">
    <property type="term" value="P:animal organ morphogenesis"/>
    <property type="evidence" value="ECO:0007669"/>
    <property type="project" value="UniProtKB-ARBA"/>
</dbReference>
<dbReference type="InterPro" id="IPR018980">
    <property type="entry name" value="FERM_PH-like_C"/>
</dbReference>
<accession>A0A9J6BWL8</accession>
<dbReference type="SUPFAM" id="SSF50156">
    <property type="entry name" value="PDZ domain-like"/>
    <property type="match status" value="1"/>
</dbReference>
<dbReference type="InterPro" id="IPR029071">
    <property type="entry name" value="Ubiquitin-like_domsf"/>
</dbReference>
<dbReference type="PRINTS" id="PR00935">
    <property type="entry name" value="BAND41"/>
</dbReference>
<dbReference type="SMART" id="SM01196">
    <property type="entry name" value="FERM_C"/>
    <property type="match status" value="1"/>
</dbReference>
<dbReference type="InterPro" id="IPR047145">
    <property type="entry name" value="FRMD6-like"/>
</dbReference>
<dbReference type="InterPro" id="IPR011993">
    <property type="entry name" value="PH-like_dom_sf"/>
</dbReference>
<protein>
    <recommendedName>
        <fullName evidence="6">FERM and PDZ domain-containing protein 2</fullName>
    </recommendedName>
</protein>
<dbReference type="Gene3D" id="2.30.29.30">
    <property type="entry name" value="Pleckstrin-homology domain (PH domain)/Phosphotyrosine-binding domain (PTB)"/>
    <property type="match status" value="1"/>
</dbReference>
<dbReference type="InterPro" id="IPR019749">
    <property type="entry name" value="Band_41_domain"/>
</dbReference>
<keyword evidence="5" id="KW-1185">Reference proteome</keyword>
<dbReference type="SUPFAM" id="SSF50729">
    <property type="entry name" value="PH domain-like"/>
    <property type="match status" value="1"/>
</dbReference>
<dbReference type="InterPro" id="IPR019748">
    <property type="entry name" value="FERM_central"/>
</dbReference>
<dbReference type="InterPro" id="IPR001478">
    <property type="entry name" value="PDZ"/>
</dbReference>
<dbReference type="SMART" id="SM00295">
    <property type="entry name" value="B41"/>
    <property type="match status" value="1"/>
</dbReference>
<dbReference type="SMART" id="SM00228">
    <property type="entry name" value="PDZ"/>
    <property type="match status" value="1"/>
</dbReference>
<dbReference type="Proteomes" id="UP001107558">
    <property type="component" value="Chromosome 3"/>
</dbReference>
<dbReference type="InterPro" id="IPR000299">
    <property type="entry name" value="FERM_domain"/>
</dbReference>
<dbReference type="InterPro" id="IPR035963">
    <property type="entry name" value="FERM_2"/>
</dbReference>
<feature type="compositionally biased region" description="Basic and acidic residues" evidence="1">
    <location>
        <begin position="33"/>
        <end position="54"/>
    </location>
</feature>